<sequence>MVNFSGDPHSYTQPQTQDNSNHFNHPNGNYNCHNGVNAFPNPNPIDSPASGYAPPNHSRPPRKRAWTSTSPDQADGACHVKVYVAPVPRTATEADIRLVFEGYGTIVEVVLLKDKRTGGRQGSCFVKYATLDEAERAIKALNNKYTFPGESSPVVVRYADRERERLGVRTFVRNVEKKDPSEEVADKVFVGCIKKEASRNEIEEIFSAYGNIEDVFLHNRGYAFVKFSNREMALAAIKGLNNTFTMRGCDHPLIVRFAEPKKPKTGDPRGNFLNGNGNFGPLPQESAVWPVPNFGDPNTRGSIMPMAPHRSTIAHPQVSSHMQNWEPGANMVPQPFPIPQPHSQLTSMPLQCNQAPKMSSQPFYPEVQRQLHPTDMSVQNIEQQPSSQTPTQSVSNSNTVAGSTSPDMPTSPVDEDFPECDWSEHYCPDGHTYYYNCVTCESKWEKPEEYALYERGSLKQQKHEDHKESQELQEHDDHKDSQKLQELEDHEDSRNLQEHVNHKDFQKLQEHEDHKDLQKLQEHGNHNDSWRQQEHGDYNDSRKQQEHEDHKDLQRPQEHEDHKDLQRLQEHEDHNGSQRQQGHGDHNDSQKPQENEDHKESQHQQEHEDHKYSQKQQENEDHKESQKLQELEDDSCLLSQLSLSSSAQVAQSQKETDNDQGHSKASSVVGQG</sequence>
<dbReference type="GO" id="GO:0003723">
    <property type="term" value="F:RNA binding"/>
    <property type="evidence" value="ECO:0007669"/>
    <property type="project" value="UniProtKB-UniRule"/>
</dbReference>
<dbReference type="AlphaFoldDB" id="A0A444YJ02"/>
<feature type="domain" description="RRM" evidence="6">
    <location>
        <begin position="80"/>
        <end position="161"/>
    </location>
</feature>
<evidence type="ECO:0000256" key="1">
    <source>
        <dbReference type="ARBA" id="ARBA00022737"/>
    </source>
</evidence>
<dbReference type="InterPro" id="IPR001202">
    <property type="entry name" value="WW_dom"/>
</dbReference>
<dbReference type="Pfam" id="PF00076">
    <property type="entry name" value="RRM_1"/>
    <property type="match status" value="2"/>
</dbReference>
<dbReference type="OrthoDB" id="410044at2759"/>
<dbReference type="Gene3D" id="3.30.70.330">
    <property type="match status" value="2"/>
</dbReference>
<dbReference type="InterPro" id="IPR036020">
    <property type="entry name" value="WW_dom_sf"/>
</dbReference>
<evidence type="ECO:0000256" key="3">
    <source>
        <dbReference type="PROSITE-ProRule" id="PRU00176"/>
    </source>
</evidence>
<accession>A0A444YJ02</accession>
<dbReference type="Pfam" id="PF00397">
    <property type="entry name" value="WW"/>
    <property type="match status" value="1"/>
</dbReference>
<evidence type="ECO:0000313" key="8">
    <source>
        <dbReference type="Proteomes" id="UP000289738"/>
    </source>
</evidence>
<evidence type="ECO:0000259" key="6">
    <source>
        <dbReference type="PROSITE" id="PS50102"/>
    </source>
</evidence>
<evidence type="ECO:0008006" key="9">
    <source>
        <dbReference type="Google" id="ProtNLM"/>
    </source>
</evidence>
<feature type="domain" description="WW" evidence="5">
    <location>
        <begin position="422"/>
        <end position="449"/>
    </location>
</feature>
<dbReference type="Proteomes" id="UP000289738">
    <property type="component" value="Chromosome B06"/>
</dbReference>
<feature type="compositionally biased region" description="Low complexity" evidence="4">
    <location>
        <begin position="383"/>
        <end position="400"/>
    </location>
</feature>
<dbReference type="EMBL" id="SDMP01000016">
    <property type="protein sequence ID" value="RYR01849.1"/>
    <property type="molecule type" value="Genomic_DNA"/>
</dbReference>
<dbReference type="InterPro" id="IPR000504">
    <property type="entry name" value="RRM_dom"/>
</dbReference>
<keyword evidence="1" id="KW-0677">Repeat</keyword>
<reference evidence="7 8" key="1">
    <citation type="submission" date="2019-01" db="EMBL/GenBank/DDBJ databases">
        <title>Sequencing of cultivated peanut Arachis hypogaea provides insights into genome evolution and oil improvement.</title>
        <authorList>
            <person name="Chen X."/>
        </authorList>
    </citation>
    <scope>NUCLEOTIDE SEQUENCE [LARGE SCALE GENOMIC DNA]</scope>
    <source>
        <strain evidence="8">cv. Fuhuasheng</strain>
        <tissue evidence="7">Leaves</tissue>
    </source>
</reference>
<dbReference type="PROSITE" id="PS50102">
    <property type="entry name" value="RRM"/>
    <property type="match status" value="2"/>
</dbReference>
<dbReference type="Gene3D" id="2.20.70.10">
    <property type="match status" value="1"/>
</dbReference>
<protein>
    <recommendedName>
        <fullName evidence="9">Flowering time control protein FCA</fullName>
    </recommendedName>
</protein>
<feature type="compositionally biased region" description="Polar residues" evidence="4">
    <location>
        <begin position="10"/>
        <end position="34"/>
    </location>
</feature>
<dbReference type="SUPFAM" id="SSF54928">
    <property type="entry name" value="RNA-binding domain, RBD"/>
    <property type="match status" value="2"/>
</dbReference>
<feature type="compositionally biased region" description="Low complexity" evidence="4">
    <location>
        <begin position="636"/>
        <end position="653"/>
    </location>
</feature>
<dbReference type="InterPro" id="IPR012677">
    <property type="entry name" value="Nucleotide-bd_a/b_plait_sf"/>
</dbReference>
<dbReference type="SMART" id="SM00360">
    <property type="entry name" value="RRM"/>
    <property type="match status" value="2"/>
</dbReference>
<keyword evidence="2 3" id="KW-0694">RNA-binding</keyword>
<feature type="region of interest" description="Disordered" evidence="4">
    <location>
        <begin position="1"/>
        <end position="73"/>
    </location>
</feature>
<feature type="region of interest" description="Disordered" evidence="4">
    <location>
        <begin position="379"/>
        <end position="416"/>
    </location>
</feature>
<evidence type="ECO:0000256" key="4">
    <source>
        <dbReference type="SAM" id="MobiDB-lite"/>
    </source>
</evidence>
<dbReference type="SUPFAM" id="SSF51045">
    <property type="entry name" value="WW domain"/>
    <property type="match status" value="1"/>
</dbReference>
<dbReference type="SMR" id="A0A444YJ02"/>
<comment type="caution">
    <text evidence="7">The sequence shown here is derived from an EMBL/GenBank/DDBJ whole genome shotgun (WGS) entry which is preliminary data.</text>
</comment>
<organism evidence="7 8">
    <name type="scientific">Arachis hypogaea</name>
    <name type="common">Peanut</name>
    <dbReference type="NCBI Taxonomy" id="3818"/>
    <lineage>
        <taxon>Eukaryota</taxon>
        <taxon>Viridiplantae</taxon>
        <taxon>Streptophyta</taxon>
        <taxon>Embryophyta</taxon>
        <taxon>Tracheophyta</taxon>
        <taxon>Spermatophyta</taxon>
        <taxon>Magnoliopsida</taxon>
        <taxon>eudicotyledons</taxon>
        <taxon>Gunneridae</taxon>
        <taxon>Pentapetalae</taxon>
        <taxon>rosids</taxon>
        <taxon>fabids</taxon>
        <taxon>Fabales</taxon>
        <taxon>Fabaceae</taxon>
        <taxon>Papilionoideae</taxon>
        <taxon>50 kb inversion clade</taxon>
        <taxon>dalbergioids sensu lato</taxon>
        <taxon>Dalbergieae</taxon>
        <taxon>Pterocarpus clade</taxon>
        <taxon>Arachis</taxon>
    </lineage>
</organism>
<feature type="compositionally biased region" description="Basic and acidic residues" evidence="4">
    <location>
        <begin position="461"/>
        <end position="630"/>
    </location>
</feature>
<evidence type="ECO:0000313" key="7">
    <source>
        <dbReference type="EMBL" id="RYR01849.1"/>
    </source>
</evidence>
<gene>
    <name evidence="7" type="ORF">Ahy_B06g080710</name>
</gene>
<proteinExistence type="predicted"/>
<dbReference type="STRING" id="3818.A0A444YJ02"/>
<feature type="region of interest" description="Disordered" evidence="4">
    <location>
        <begin position="323"/>
        <end position="347"/>
    </location>
</feature>
<feature type="region of interest" description="Disordered" evidence="4">
    <location>
        <begin position="457"/>
        <end position="672"/>
    </location>
</feature>
<dbReference type="PROSITE" id="PS50020">
    <property type="entry name" value="WW_DOMAIN_2"/>
    <property type="match status" value="1"/>
</dbReference>
<dbReference type="PANTHER" id="PTHR24012">
    <property type="entry name" value="RNA BINDING PROTEIN"/>
    <property type="match status" value="1"/>
</dbReference>
<evidence type="ECO:0000256" key="2">
    <source>
        <dbReference type="ARBA" id="ARBA00022884"/>
    </source>
</evidence>
<dbReference type="SMART" id="SM00456">
    <property type="entry name" value="WW"/>
    <property type="match status" value="1"/>
</dbReference>
<dbReference type="CDD" id="cd00201">
    <property type="entry name" value="WW"/>
    <property type="match status" value="1"/>
</dbReference>
<dbReference type="Gramene" id="arahy.Tifrunner.gnm2.ann2.Ah16g097800.1">
    <property type="protein sequence ID" value="arahy.Tifrunner.gnm2.ann2.Ah16g097800.1-CDS"/>
    <property type="gene ID" value="arahy.Tifrunner.gnm2.ann2.Ah16g097800"/>
</dbReference>
<feature type="compositionally biased region" description="Polar residues" evidence="4">
    <location>
        <begin position="663"/>
        <end position="672"/>
    </location>
</feature>
<name>A0A444YJ02_ARAHY</name>
<evidence type="ECO:0000259" key="5">
    <source>
        <dbReference type="PROSITE" id="PS50020"/>
    </source>
</evidence>
<keyword evidence="8" id="KW-1185">Reference proteome</keyword>
<dbReference type="InterPro" id="IPR035979">
    <property type="entry name" value="RBD_domain_sf"/>
</dbReference>
<feature type="domain" description="RRM" evidence="6">
    <location>
        <begin position="186"/>
        <end position="260"/>
    </location>
</feature>